<evidence type="ECO:0000313" key="2">
    <source>
        <dbReference type="EMBL" id="CAB4134963.1"/>
    </source>
</evidence>
<organism evidence="1">
    <name type="scientific">uncultured Caudovirales phage</name>
    <dbReference type="NCBI Taxonomy" id="2100421"/>
    <lineage>
        <taxon>Viruses</taxon>
        <taxon>Duplodnaviria</taxon>
        <taxon>Heunggongvirae</taxon>
        <taxon>Uroviricota</taxon>
        <taxon>Caudoviricetes</taxon>
        <taxon>Peduoviridae</taxon>
        <taxon>Maltschvirus</taxon>
        <taxon>Maltschvirus maltsch</taxon>
    </lineage>
</organism>
<dbReference type="EMBL" id="LR796294">
    <property type="protein sequence ID" value="CAB4134963.1"/>
    <property type="molecule type" value="Genomic_DNA"/>
</dbReference>
<evidence type="ECO:0000313" key="1">
    <source>
        <dbReference type="EMBL" id="CAB4131601.1"/>
    </source>
</evidence>
<reference evidence="1" key="1">
    <citation type="submission" date="2020-04" db="EMBL/GenBank/DDBJ databases">
        <authorList>
            <person name="Chiriac C."/>
            <person name="Salcher M."/>
            <person name="Ghai R."/>
            <person name="Kavagutti S V."/>
        </authorList>
    </citation>
    <scope>NUCLEOTIDE SEQUENCE</scope>
</reference>
<dbReference type="EMBL" id="LR796249">
    <property type="protein sequence ID" value="CAB4131601.1"/>
    <property type="molecule type" value="Genomic_DNA"/>
</dbReference>
<sequence length="107" mass="11344">MVSVYENAHRIGRVVPKGTTSGQVKELMGQLSHSPDVAGIYPGVGKLLSGPAAKFIGGVPLESKGVRRVIDYGFTPVGQVAQDIKHGVGRLLPRRVQQQTLAPTMQG</sequence>
<accession>A0A6J5LB64</accession>
<gene>
    <name evidence="1" type="ORF">UFOVP127_174</name>
    <name evidence="2" type="ORF">UFOVP276_37</name>
</gene>
<name>A0A6J5LB64_9CAUD</name>
<protein>
    <submittedName>
        <fullName evidence="1">Uncharacterized protein</fullName>
    </submittedName>
</protein>
<proteinExistence type="predicted"/>